<keyword evidence="1" id="KW-0472">Membrane</keyword>
<keyword evidence="3" id="KW-1185">Reference proteome</keyword>
<evidence type="ECO:0000313" key="3">
    <source>
        <dbReference type="Proteomes" id="UP001146469"/>
    </source>
</evidence>
<feature type="transmembrane region" description="Helical" evidence="1">
    <location>
        <begin position="78"/>
        <end position="95"/>
    </location>
</feature>
<dbReference type="EMBL" id="JAKMUT010000007">
    <property type="protein sequence ID" value="MCZ9290149.1"/>
    <property type="molecule type" value="Genomic_DNA"/>
</dbReference>
<feature type="transmembrane region" description="Helical" evidence="1">
    <location>
        <begin position="20"/>
        <end position="40"/>
    </location>
</feature>
<gene>
    <name evidence="2" type="ORF">L8V00_08035</name>
</gene>
<accession>A0A9X3RFJ9</accession>
<feature type="transmembrane region" description="Helical" evidence="1">
    <location>
        <begin position="46"/>
        <end position="71"/>
    </location>
</feature>
<dbReference type="Proteomes" id="UP001146469">
    <property type="component" value="Unassembled WGS sequence"/>
</dbReference>
<keyword evidence="1" id="KW-1133">Transmembrane helix</keyword>
<sequence length="331" mass="34562">MPAKGRLARFAEWRRNRPFVPGLLVLLSGVVIMTPAYLTLRISDLLVMISTLSGVSTLFLGAAQIMFALGIWLKPATAPYLGVFAILVSLVALPASNIGGFLLGSLLGIFGGAFALAWESGERKPKKARGEGKEKDGGSGGGYSATIAALLVAVGIATGVGILNANAPYSVAQPARVGDVGQVTADNVTFKGNVHIGVDSVGTEHGGRDLLRITGDRLEIKNLQIRLPGQWGDGLMQTGPDVETYVVEGPVVVEATSLEAVPALAEISTVPMKVDISAGAGEVLHQLGLIPSEAPIPDPVMEVVSLKQVKLDLLHLTGRTMDAPVVHLYPL</sequence>
<dbReference type="Pfam" id="PF19609">
    <property type="entry name" value="DUF6114"/>
    <property type="match status" value="1"/>
</dbReference>
<dbReference type="AlphaFoldDB" id="A0A9X3RFJ9"/>
<protein>
    <submittedName>
        <fullName evidence="2">DUF6114 domain-containing protein</fullName>
    </submittedName>
</protein>
<organism evidence="2 3">
    <name type="scientific">Corynebacterium evansiae</name>
    <dbReference type="NCBI Taxonomy" id="2913499"/>
    <lineage>
        <taxon>Bacteria</taxon>
        <taxon>Bacillati</taxon>
        <taxon>Actinomycetota</taxon>
        <taxon>Actinomycetes</taxon>
        <taxon>Mycobacteriales</taxon>
        <taxon>Corynebacteriaceae</taxon>
        <taxon>Corynebacterium</taxon>
    </lineage>
</organism>
<dbReference type="InterPro" id="IPR046096">
    <property type="entry name" value="DUF6114"/>
</dbReference>
<proteinExistence type="predicted"/>
<dbReference type="RefSeq" id="WP_269944713.1">
    <property type="nucleotide sequence ID" value="NZ_JAKMUT010000007.1"/>
</dbReference>
<evidence type="ECO:0000256" key="1">
    <source>
        <dbReference type="SAM" id="Phobius"/>
    </source>
</evidence>
<reference evidence="2" key="1">
    <citation type="submission" date="2022-02" db="EMBL/GenBank/DDBJ databases">
        <title>Corynebacterium sp. from urogenital microbiome.</title>
        <authorList>
            <person name="Cappelli E.A."/>
            <person name="Ribeiro T.G."/>
            <person name="Peixe L."/>
        </authorList>
    </citation>
    <scope>NUCLEOTIDE SEQUENCE</scope>
    <source>
        <strain evidence="2">C8Ua_174</strain>
    </source>
</reference>
<keyword evidence="1" id="KW-0812">Transmembrane</keyword>
<evidence type="ECO:0000313" key="2">
    <source>
        <dbReference type="EMBL" id="MCZ9290149.1"/>
    </source>
</evidence>
<feature type="transmembrane region" description="Helical" evidence="1">
    <location>
        <begin position="140"/>
        <end position="163"/>
    </location>
</feature>
<name>A0A9X3RFJ9_9CORY</name>
<comment type="caution">
    <text evidence="2">The sequence shown here is derived from an EMBL/GenBank/DDBJ whole genome shotgun (WGS) entry which is preliminary data.</text>
</comment>